<dbReference type="Gene3D" id="2.160.20.80">
    <property type="entry name" value="E3 ubiquitin-protein ligase SopA"/>
    <property type="match status" value="1"/>
</dbReference>
<feature type="region of interest" description="Disordered" evidence="2">
    <location>
        <begin position="163"/>
        <end position="185"/>
    </location>
</feature>
<dbReference type="RefSeq" id="WP_194020365.1">
    <property type="nucleotide sequence ID" value="NZ_JADEVV010000041.1"/>
</dbReference>
<organism evidence="3 4">
    <name type="scientific">Synechocystis salina LEGE 00031</name>
    <dbReference type="NCBI Taxonomy" id="1828736"/>
    <lineage>
        <taxon>Bacteria</taxon>
        <taxon>Bacillati</taxon>
        <taxon>Cyanobacteriota</taxon>
        <taxon>Cyanophyceae</taxon>
        <taxon>Synechococcales</taxon>
        <taxon>Merismopediaceae</taxon>
        <taxon>Synechocystis</taxon>
    </lineage>
</organism>
<dbReference type="Pfam" id="PF00805">
    <property type="entry name" value="Pentapeptide"/>
    <property type="match status" value="3"/>
</dbReference>
<protein>
    <submittedName>
        <fullName evidence="3">Pentapeptide repeat-containing protein</fullName>
    </submittedName>
</protein>
<proteinExistence type="predicted"/>
<evidence type="ECO:0000256" key="1">
    <source>
        <dbReference type="ARBA" id="ARBA00022737"/>
    </source>
</evidence>
<comment type="caution">
    <text evidence="3">The sequence shown here is derived from an EMBL/GenBank/DDBJ whole genome shotgun (WGS) entry which is preliminary data.</text>
</comment>
<gene>
    <name evidence="3" type="ORF">IQ217_13650</name>
</gene>
<keyword evidence="1" id="KW-0677">Repeat</keyword>
<evidence type="ECO:0000313" key="4">
    <source>
        <dbReference type="Proteomes" id="UP000658720"/>
    </source>
</evidence>
<reference evidence="3 4" key="1">
    <citation type="submission" date="2020-10" db="EMBL/GenBank/DDBJ databases">
        <authorList>
            <person name="Castelo-Branco R."/>
            <person name="Eusebio N."/>
            <person name="Adriana R."/>
            <person name="Vieira A."/>
            <person name="Brugerolle De Fraissinette N."/>
            <person name="Rezende De Castro R."/>
            <person name="Schneider M.P."/>
            <person name="Vasconcelos V."/>
            <person name="Leao P.N."/>
        </authorList>
    </citation>
    <scope>NUCLEOTIDE SEQUENCE [LARGE SCALE GENOMIC DNA]</scope>
    <source>
        <strain evidence="3 4">LEGE 00031</strain>
    </source>
</reference>
<dbReference type="SUPFAM" id="SSF141571">
    <property type="entry name" value="Pentapeptide repeat-like"/>
    <property type="match status" value="1"/>
</dbReference>
<dbReference type="Proteomes" id="UP000658720">
    <property type="component" value="Unassembled WGS sequence"/>
</dbReference>
<accession>A0ABR9VU41</accession>
<dbReference type="PANTHER" id="PTHR47485">
    <property type="entry name" value="THYLAKOID LUMENAL 17.4 KDA PROTEIN, CHLOROPLASTIC"/>
    <property type="match status" value="1"/>
</dbReference>
<dbReference type="PANTHER" id="PTHR47485:SF1">
    <property type="entry name" value="THYLAKOID LUMENAL 17.4 KDA PROTEIN, CHLOROPLASTIC"/>
    <property type="match status" value="1"/>
</dbReference>
<sequence length="293" mass="31974">MVDSNQAQAILSQYQAGERYFPNLALRHIDLHGFTLAGADFSGSDFSEANLRGSDLQGCKLQGCYFNNADLSGANLARADLGQASLLKTFLLKVNLQGAHLDQALCAGALLTRANLEEARLHGALLTGADLTGAKLTNAKYNQQTQFDAGFKPENFGLIKVAGDSAPSPQTEAQTPLKEEQSGQASLPTSLTVEDLLLTFEYLGSLGNHYLGSTMASRYLQSTRPKEEWFAQFEVDKKAVKLNYQGPKQEQLTPTQIELAQQWAQQYVKSCAVIFKTFSTMIETDRCVFSISG</sequence>
<evidence type="ECO:0000256" key="2">
    <source>
        <dbReference type="SAM" id="MobiDB-lite"/>
    </source>
</evidence>
<keyword evidence="4" id="KW-1185">Reference proteome</keyword>
<dbReference type="InterPro" id="IPR001646">
    <property type="entry name" value="5peptide_repeat"/>
</dbReference>
<name>A0ABR9VU41_9SYNC</name>
<evidence type="ECO:0000313" key="3">
    <source>
        <dbReference type="EMBL" id="MBE9254864.1"/>
    </source>
</evidence>
<dbReference type="EMBL" id="JADEVV010000041">
    <property type="protein sequence ID" value="MBE9254864.1"/>
    <property type="molecule type" value="Genomic_DNA"/>
</dbReference>